<comment type="caution">
    <text evidence="1">The sequence shown here is derived from an EMBL/GenBank/DDBJ whole genome shotgun (WGS) entry which is preliminary data.</text>
</comment>
<evidence type="ECO:0000313" key="2">
    <source>
        <dbReference type="Proteomes" id="UP000216306"/>
    </source>
</evidence>
<dbReference type="Proteomes" id="UP000216306">
    <property type="component" value="Unassembled WGS sequence"/>
</dbReference>
<protein>
    <submittedName>
        <fullName evidence="1">Uncharacterized protein</fullName>
    </submittedName>
</protein>
<accession>A0AB73Q843</accession>
<sequence length="501" mass="56582">MKIGTLILRALLNNDDSLHLLAHQYSPEEIGNYSKSHRIVGPVTKLFMDHNSSLDHAPLRFLYDEMLIEYTERQSFFIKLTDLLFEEKAADCSLLILKGNTLHWLTDDPYMIRYTADYDLLSDDISNFKDLAKLLGLPYIDTPYAHEDGNIQLPEIELDIHKYFPMYSLGFSETVSPPHNSVQKSNDTLKKLLFSCAEREKFKRAFGNIYVCKPELAALVVISHMYIDFAKLYSPFSSDRPRIRIHEIYEAYQLIQHCDFNLDIFKKFVLQYELSEPLNFYLSVIDSLGVGAPSNLKVEQRNNLKQSIEAPFCLWPGIGCVIGLDADDLISAPIGYNKILSFLSPGPVGFLSELSELSEKLVVDTTTADSIYSTGKGFDFKTTFLFSDKNIHVTCEVLEKISLASVGESIVNAGFFIGDSSVIVSKTMTGYSWSVYNGTIENRKITKNIISFTLNFDLQKFKGEYSNVGVCISKADAGDNQGSEMAKVVLFSVTWKYFSGK</sequence>
<name>A0AB73Q843_PSESS</name>
<organism evidence="1 2">
    <name type="scientific">Pseudomonas savastanoi pv. nerii</name>
    <dbReference type="NCBI Taxonomy" id="360921"/>
    <lineage>
        <taxon>Bacteria</taxon>
        <taxon>Pseudomonadati</taxon>
        <taxon>Pseudomonadota</taxon>
        <taxon>Gammaproteobacteria</taxon>
        <taxon>Pseudomonadales</taxon>
        <taxon>Pseudomonadaceae</taxon>
        <taxon>Pseudomonas</taxon>
    </lineage>
</organism>
<reference evidence="1 2" key="1">
    <citation type="submission" date="2017-05" db="EMBL/GenBank/DDBJ databases">
        <title>Comparative genomic of Pseudomonas savastanoi pathovars.</title>
        <authorList>
            <person name="Pintado A."/>
            <person name="Moreno-Perez A."/>
            <person name="Caballo-Ponce E."/>
            <person name="Murillo J."/>
            <person name="Bardaji L."/>
            <person name="Cerboneschi M."/>
            <person name="Rodriguez-Palenzuela P."/>
            <person name="Ramos C."/>
            <person name="Tegli S."/>
        </authorList>
    </citation>
    <scope>NUCLEOTIDE SEQUENCE [LARGE SCALE GENOMIC DNA]</scope>
    <source>
        <strain evidence="1 2">ESC 23</strain>
    </source>
</reference>
<proteinExistence type="predicted"/>
<dbReference type="EMBL" id="NIAY01000186">
    <property type="protein sequence ID" value="PAB25206.1"/>
    <property type="molecule type" value="Genomic_DNA"/>
</dbReference>
<gene>
    <name evidence="1" type="ORF">CC205_26750</name>
</gene>
<evidence type="ECO:0000313" key="1">
    <source>
        <dbReference type="EMBL" id="PAB25206.1"/>
    </source>
</evidence>
<dbReference type="AlphaFoldDB" id="A0AB73Q843"/>
<dbReference type="RefSeq" id="WP_095205617.1">
    <property type="nucleotide sequence ID" value="NZ_NIAY01000186.1"/>
</dbReference>